<evidence type="ECO:0000313" key="2">
    <source>
        <dbReference type="EnsemblPlants" id="EMT04294"/>
    </source>
</evidence>
<proteinExistence type="predicted"/>
<dbReference type="Pfam" id="PF00651">
    <property type="entry name" value="BTB"/>
    <property type="match status" value="1"/>
</dbReference>
<dbReference type="GO" id="GO:0016567">
    <property type="term" value="P:protein ubiquitination"/>
    <property type="evidence" value="ECO:0007669"/>
    <property type="project" value="InterPro"/>
</dbReference>
<dbReference type="SUPFAM" id="SSF49599">
    <property type="entry name" value="TRAF domain-like"/>
    <property type="match status" value="1"/>
</dbReference>
<dbReference type="PROSITE" id="PS50144">
    <property type="entry name" value="MATH"/>
    <property type="match status" value="1"/>
</dbReference>
<dbReference type="PROSITE" id="PS50097">
    <property type="entry name" value="BTB"/>
    <property type="match status" value="1"/>
</dbReference>
<dbReference type="InterPro" id="IPR000210">
    <property type="entry name" value="BTB/POZ_dom"/>
</dbReference>
<dbReference type="EnsemblPlants" id="EMT04294">
    <property type="protein sequence ID" value="EMT04294"/>
    <property type="gene ID" value="F775_12378"/>
</dbReference>
<dbReference type="SUPFAM" id="SSF54695">
    <property type="entry name" value="POZ domain"/>
    <property type="match status" value="1"/>
</dbReference>
<evidence type="ECO:0000256" key="1">
    <source>
        <dbReference type="ARBA" id="ARBA00004906"/>
    </source>
</evidence>
<sequence length="254" mass="28167">MAHNAAAAVDPGEGLRAPDTSSRHVVESVTHDFQVTNYPLLEGMRVRKYISSSTFTVGGYDWNIVFYPDGDDEDCAGHASAFLCYLSQAKDEVRTNLTFTMLDDQGNVQATHQLSGRLHRALKNGRGTDITLLVGGREFSAHRFMLAAQSPVFESLFGPMMDKDTRCVEIADMEPAIFEMLLHYVYTDSLPPCGEGDYDAATMQHLLVGAVRYGLDRLKVMCEKRLCRNIDASTVMSTLALATHHNSDQLRMHA</sequence>
<dbReference type="Gene3D" id="6.10.250.3030">
    <property type="match status" value="1"/>
</dbReference>
<accession>M8ASA3</accession>
<dbReference type="Pfam" id="PF22486">
    <property type="entry name" value="MATH_2"/>
    <property type="match status" value="1"/>
</dbReference>
<dbReference type="AlphaFoldDB" id="M8ASA3"/>
<dbReference type="PANTHER" id="PTHR26379:SF385">
    <property type="entry name" value="BTB DOMAIN-CONTAINING PROTEIN"/>
    <property type="match status" value="1"/>
</dbReference>
<reference evidence="2" key="1">
    <citation type="submission" date="2015-06" db="UniProtKB">
        <authorList>
            <consortium name="EnsemblPlants"/>
        </authorList>
    </citation>
    <scope>IDENTIFICATION</scope>
</reference>
<dbReference type="InterPro" id="IPR008974">
    <property type="entry name" value="TRAF-like"/>
</dbReference>
<dbReference type="CDD" id="cd00121">
    <property type="entry name" value="MATH"/>
    <property type="match status" value="1"/>
</dbReference>
<protein>
    <submittedName>
        <fullName evidence="2">Speckle-type POZ protein-like protein</fullName>
    </submittedName>
</protein>
<organism evidence="2">
    <name type="scientific">Aegilops tauschii</name>
    <name type="common">Tausch's goatgrass</name>
    <name type="synonym">Aegilops squarrosa</name>
    <dbReference type="NCBI Taxonomy" id="37682"/>
    <lineage>
        <taxon>Eukaryota</taxon>
        <taxon>Viridiplantae</taxon>
        <taxon>Streptophyta</taxon>
        <taxon>Embryophyta</taxon>
        <taxon>Tracheophyta</taxon>
        <taxon>Spermatophyta</taxon>
        <taxon>Magnoliopsida</taxon>
        <taxon>Liliopsida</taxon>
        <taxon>Poales</taxon>
        <taxon>Poaceae</taxon>
        <taxon>BOP clade</taxon>
        <taxon>Pooideae</taxon>
        <taxon>Triticodae</taxon>
        <taxon>Triticeae</taxon>
        <taxon>Triticinae</taxon>
        <taxon>Aegilops</taxon>
    </lineage>
</organism>
<dbReference type="Gene3D" id="3.30.710.10">
    <property type="entry name" value="Potassium Channel Kv1.1, Chain A"/>
    <property type="match status" value="1"/>
</dbReference>
<dbReference type="InterPro" id="IPR002083">
    <property type="entry name" value="MATH/TRAF_dom"/>
</dbReference>
<dbReference type="InterPro" id="IPR045005">
    <property type="entry name" value="BPM1-6"/>
</dbReference>
<name>M8ASA3_AEGTA</name>
<dbReference type="Gene3D" id="2.60.210.10">
    <property type="entry name" value="Apoptosis, Tumor Necrosis Factor Receptor Associated Protein 2, Chain A"/>
    <property type="match status" value="1"/>
</dbReference>
<comment type="pathway">
    <text evidence="1">Protein modification; protein ubiquitination.</text>
</comment>
<dbReference type="PANTHER" id="PTHR26379">
    <property type="entry name" value="BTB/POZ AND MATH DOMAIN-CONTAINING PROTEIN 1"/>
    <property type="match status" value="1"/>
</dbReference>
<dbReference type="InterPro" id="IPR011333">
    <property type="entry name" value="SKP1/BTB/POZ_sf"/>
</dbReference>
<dbReference type="SMART" id="SM00225">
    <property type="entry name" value="BTB"/>
    <property type="match status" value="1"/>
</dbReference>